<organism evidence="6 7">
    <name type="scientific">Mya arenaria</name>
    <name type="common">Soft-shell clam</name>
    <dbReference type="NCBI Taxonomy" id="6604"/>
    <lineage>
        <taxon>Eukaryota</taxon>
        <taxon>Metazoa</taxon>
        <taxon>Spiralia</taxon>
        <taxon>Lophotrochozoa</taxon>
        <taxon>Mollusca</taxon>
        <taxon>Bivalvia</taxon>
        <taxon>Autobranchia</taxon>
        <taxon>Heteroconchia</taxon>
        <taxon>Euheterodonta</taxon>
        <taxon>Imparidentia</taxon>
        <taxon>Neoheterodontei</taxon>
        <taxon>Myida</taxon>
        <taxon>Myoidea</taxon>
        <taxon>Myidae</taxon>
        <taxon>Mya</taxon>
    </lineage>
</organism>
<dbReference type="PANTHER" id="PTHR10177">
    <property type="entry name" value="CYCLINS"/>
    <property type="match status" value="1"/>
</dbReference>
<evidence type="ECO:0000259" key="5">
    <source>
        <dbReference type="SMART" id="SM01332"/>
    </source>
</evidence>
<dbReference type="InterPro" id="IPR036915">
    <property type="entry name" value="Cyclin-like_sf"/>
</dbReference>
<dbReference type="Gene3D" id="1.10.472.10">
    <property type="entry name" value="Cyclin-like"/>
    <property type="match status" value="2"/>
</dbReference>
<dbReference type="InterPro" id="IPR006671">
    <property type="entry name" value="Cyclin_N"/>
</dbReference>
<evidence type="ECO:0000313" key="6">
    <source>
        <dbReference type="EMBL" id="WAR27887.1"/>
    </source>
</evidence>
<feature type="domain" description="Cyclin-like" evidence="4">
    <location>
        <begin position="295"/>
        <end position="379"/>
    </location>
</feature>
<dbReference type="Proteomes" id="UP001164746">
    <property type="component" value="Chromosome 15"/>
</dbReference>
<evidence type="ECO:0000313" key="7">
    <source>
        <dbReference type="Proteomes" id="UP001164746"/>
    </source>
</evidence>
<dbReference type="SMART" id="SM00385">
    <property type="entry name" value="CYCLIN"/>
    <property type="match status" value="2"/>
</dbReference>
<sequence length="420" mass="48172">MRSRPYGRSTCLLHLFRVKQLAQQQGNDREICYRIPHRKDALSDKENIKIALKKSKLPTTAGGLVKPVLPGKKITKENKPLKKKDRPQKVPSNENLTDESSLSLLISSQESNSSGSSSQESIVCQGVEDLVPLDDTEDKVLEGIDDVDKENLQDPVQVALYAFHIFEYYKERELLFKVEPYMSSQRFLTSSMRAILVDWLVEVQENFELNHETLYLAVKLVDMYMSTITTPKESVQLVGAVALFIAAKFDERCPPLVEDFLYICDDAYKRTEFLDMERAILHAVGFDIGMPLSYRFLRRYAKCNRANMETLTLGRYILEMSLMEYDFVPRRESEMAAAALFLALRMKNTGTWEKIVNDSLYWGIVISHLIVSSFRAILHLRIFKLTVFLLHNLNTFVIQLTAEFYDPGCLEEKSNSGPHV</sequence>
<comment type="similarity">
    <text evidence="2">Belongs to the cyclin family.</text>
</comment>
<feature type="domain" description="Cyclin C-terminal" evidence="5">
    <location>
        <begin position="291"/>
        <end position="416"/>
    </location>
</feature>
<reference evidence="6" key="1">
    <citation type="submission" date="2022-11" db="EMBL/GenBank/DDBJ databases">
        <title>Centuries of genome instability and evolution in soft-shell clam transmissible cancer (bioRxiv).</title>
        <authorList>
            <person name="Hart S.F.M."/>
            <person name="Yonemitsu M.A."/>
            <person name="Giersch R.M."/>
            <person name="Beal B.F."/>
            <person name="Arriagada G."/>
            <person name="Davis B.W."/>
            <person name="Ostrander E.A."/>
            <person name="Goff S.P."/>
            <person name="Metzger M.J."/>
        </authorList>
    </citation>
    <scope>NUCLEOTIDE SEQUENCE</scope>
    <source>
        <strain evidence="6">MELC-2E11</strain>
        <tissue evidence="6">Siphon/mantle</tissue>
    </source>
</reference>
<feature type="region of interest" description="Disordered" evidence="3">
    <location>
        <begin position="62"/>
        <end position="98"/>
    </location>
</feature>
<evidence type="ECO:0000256" key="2">
    <source>
        <dbReference type="RuleBase" id="RU000383"/>
    </source>
</evidence>
<proteinExistence type="inferred from homology"/>
<gene>
    <name evidence="6" type="ORF">MAR_013591</name>
</gene>
<dbReference type="InterPro" id="IPR004367">
    <property type="entry name" value="Cyclin_C-dom"/>
</dbReference>
<dbReference type="InterPro" id="IPR039361">
    <property type="entry name" value="Cyclin"/>
</dbReference>
<name>A0ABY7G1U7_MYAAR</name>
<dbReference type="SUPFAM" id="SSF47954">
    <property type="entry name" value="Cyclin-like"/>
    <property type="match status" value="2"/>
</dbReference>
<evidence type="ECO:0000259" key="4">
    <source>
        <dbReference type="SMART" id="SM00385"/>
    </source>
</evidence>
<evidence type="ECO:0000256" key="1">
    <source>
        <dbReference type="ARBA" id="ARBA00023127"/>
    </source>
</evidence>
<protein>
    <submittedName>
        <fullName evidence="6">CCNB3-like protein</fullName>
    </submittedName>
</protein>
<dbReference type="Pfam" id="PF00134">
    <property type="entry name" value="Cyclin_N"/>
    <property type="match status" value="1"/>
</dbReference>
<keyword evidence="1 2" id="KW-0195">Cyclin</keyword>
<dbReference type="CDD" id="cd20508">
    <property type="entry name" value="CYCLIN_CCNB3_rpt1"/>
    <property type="match status" value="1"/>
</dbReference>
<dbReference type="Pfam" id="PF02984">
    <property type="entry name" value="Cyclin_C"/>
    <property type="match status" value="1"/>
</dbReference>
<dbReference type="InterPro" id="IPR013763">
    <property type="entry name" value="Cyclin-like_dom"/>
</dbReference>
<dbReference type="SMART" id="SM01332">
    <property type="entry name" value="Cyclin_C"/>
    <property type="match status" value="1"/>
</dbReference>
<accession>A0ABY7G1U7</accession>
<evidence type="ECO:0000256" key="3">
    <source>
        <dbReference type="SAM" id="MobiDB-lite"/>
    </source>
</evidence>
<dbReference type="EMBL" id="CP111026">
    <property type="protein sequence ID" value="WAR27887.1"/>
    <property type="molecule type" value="Genomic_DNA"/>
</dbReference>
<feature type="domain" description="Cyclin-like" evidence="4">
    <location>
        <begin position="198"/>
        <end position="282"/>
    </location>
</feature>
<keyword evidence="7" id="KW-1185">Reference proteome</keyword>